<organism evidence="1 2">
    <name type="scientific">Dreissena polymorpha</name>
    <name type="common">Zebra mussel</name>
    <name type="synonym">Mytilus polymorpha</name>
    <dbReference type="NCBI Taxonomy" id="45954"/>
    <lineage>
        <taxon>Eukaryota</taxon>
        <taxon>Metazoa</taxon>
        <taxon>Spiralia</taxon>
        <taxon>Lophotrochozoa</taxon>
        <taxon>Mollusca</taxon>
        <taxon>Bivalvia</taxon>
        <taxon>Autobranchia</taxon>
        <taxon>Heteroconchia</taxon>
        <taxon>Euheterodonta</taxon>
        <taxon>Imparidentia</taxon>
        <taxon>Neoheterodontei</taxon>
        <taxon>Myida</taxon>
        <taxon>Dreissenoidea</taxon>
        <taxon>Dreissenidae</taxon>
        <taxon>Dreissena</taxon>
    </lineage>
</organism>
<dbReference type="EMBL" id="JAIWYP010000003">
    <property type="protein sequence ID" value="KAH3848441.1"/>
    <property type="molecule type" value="Genomic_DNA"/>
</dbReference>
<comment type="caution">
    <text evidence="1">The sequence shown here is derived from an EMBL/GenBank/DDBJ whole genome shotgun (WGS) entry which is preliminary data.</text>
</comment>
<keyword evidence="2" id="KW-1185">Reference proteome</keyword>
<evidence type="ECO:0000313" key="1">
    <source>
        <dbReference type="EMBL" id="KAH3848441.1"/>
    </source>
</evidence>
<name>A0A9D4L0W5_DREPO</name>
<evidence type="ECO:0000313" key="2">
    <source>
        <dbReference type="Proteomes" id="UP000828390"/>
    </source>
</evidence>
<reference evidence="1" key="2">
    <citation type="submission" date="2020-11" db="EMBL/GenBank/DDBJ databases">
        <authorList>
            <person name="McCartney M.A."/>
            <person name="Auch B."/>
            <person name="Kono T."/>
            <person name="Mallez S."/>
            <person name="Becker A."/>
            <person name="Gohl D.M."/>
            <person name="Silverstein K.A.T."/>
            <person name="Koren S."/>
            <person name="Bechman K.B."/>
            <person name="Herman A."/>
            <person name="Abrahante J.E."/>
            <person name="Garbe J."/>
        </authorList>
    </citation>
    <scope>NUCLEOTIDE SEQUENCE</scope>
    <source>
        <strain evidence="1">Duluth1</strain>
        <tissue evidence="1">Whole animal</tissue>
    </source>
</reference>
<sequence length="58" mass="6219">MEERMIVSLLSAQHLTPNATPNDPFSPIYFLSIGGLPPQTLALPIAVNNCVPVECNLA</sequence>
<dbReference type="AlphaFoldDB" id="A0A9D4L0W5"/>
<reference evidence="1" key="1">
    <citation type="journal article" date="2019" name="bioRxiv">
        <title>The Genome of the Zebra Mussel, Dreissena polymorpha: A Resource for Invasive Species Research.</title>
        <authorList>
            <person name="McCartney M.A."/>
            <person name="Auch B."/>
            <person name="Kono T."/>
            <person name="Mallez S."/>
            <person name="Zhang Y."/>
            <person name="Obille A."/>
            <person name="Becker A."/>
            <person name="Abrahante J.E."/>
            <person name="Garbe J."/>
            <person name="Badalamenti J.P."/>
            <person name="Herman A."/>
            <person name="Mangelson H."/>
            <person name="Liachko I."/>
            <person name="Sullivan S."/>
            <person name="Sone E.D."/>
            <person name="Koren S."/>
            <person name="Silverstein K.A.T."/>
            <person name="Beckman K.B."/>
            <person name="Gohl D.M."/>
        </authorList>
    </citation>
    <scope>NUCLEOTIDE SEQUENCE</scope>
    <source>
        <strain evidence="1">Duluth1</strain>
        <tissue evidence="1">Whole animal</tissue>
    </source>
</reference>
<gene>
    <name evidence="1" type="ORF">DPMN_090804</name>
</gene>
<protein>
    <submittedName>
        <fullName evidence="1">Uncharacterized protein</fullName>
    </submittedName>
</protein>
<proteinExistence type="predicted"/>
<dbReference type="Proteomes" id="UP000828390">
    <property type="component" value="Unassembled WGS sequence"/>
</dbReference>
<accession>A0A9D4L0W5</accession>